<comment type="caution">
    <text evidence="1">The sequence shown here is derived from an EMBL/GenBank/DDBJ whole genome shotgun (WGS) entry which is preliminary data.</text>
</comment>
<dbReference type="Proteomes" id="UP000018031">
    <property type="component" value="Unassembled WGS sequence"/>
</dbReference>
<sequence length="57" mass="6299">MIVVGYSVGPLIATFLFWRISMTDAGNSISMLGMIHNLVHKGAKVLENNRMLPILVQ</sequence>
<organism evidence="1 2">
    <name type="scientific">Porphyromonas crevioricanis JCM 15906</name>
    <dbReference type="NCBI Taxonomy" id="1305617"/>
    <lineage>
        <taxon>Bacteria</taxon>
        <taxon>Pseudomonadati</taxon>
        <taxon>Bacteroidota</taxon>
        <taxon>Bacteroidia</taxon>
        <taxon>Bacteroidales</taxon>
        <taxon>Porphyromonadaceae</taxon>
        <taxon>Porphyromonas</taxon>
    </lineage>
</organism>
<dbReference type="AlphaFoldDB" id="T1CSM3"/>
<reference evidence="2" key="1">
    <citation type="journal article" date="2013" name="Genome">
        <title>Draft Genome Sequences of Porphyromonas crevioricanis JCM 15906T and Porphyromonas cansulci JCM 13913T Isolated from a Canine Oral Cavity.</title>
        <authorList>
            <person name="Sakamoto M."/>
            <person name="Tanaka N."/>
            <person name="Shiwa Y."/>
            <person name="Yoshikawa H."/>
            <person name="Ohkuma M."/>
        </authorList>
    </citation>
    <scope>NUCLEOTIDE SEQUENCE [LARGE SCALE GENOMIC DNA]</scope>
    <source>
        <strain evidence="2">JCM 15906</strain>
    </source>
</reference>
<evidence type="ECO:0000313" key="1">
    <source>
        <dbReference type="EMBL" id="GAD06163.1"/>
    </source>
</evidence>
<protein>
    <submittedName>
        <fullName evidence="1">Uncharacterized protein</fullName>
    </submittedName>
</protein>
<reference evidence="1 2" key="2">
    <citation type="journal article" date="2013" name="Genome Announc.">
        <title>Draft Genome Sequences of Porphyromonas crevioricanis JCM 15906T and Porphyromonas cansulci JCM 13913T Isolated from a Canine Oral Cavity.</title>
        <authorList>
            <person name="Sakamoto M."/>
            <person name="Tanaka N."/>
            <person name="Shiwa Y."/>
            <person name="Yoshikawa H."/>
            <person name="Ohkuma M."/>
        </authorList>
    </citation>
    <scope>NUCLEOTIDE SEQUENCE [LARGE SCALE GENOMIC DNA]</scope>
    <source>
        <strain evidence="1 2">JCM 15906</strain>
    </source>
</reference>
<proteinExistence type="predicted"/>
<dbReference type="EMBL" id="BAOU01000062">
    <property type="protein sequence ID" value="GAD06163.1"/>
    <property type="molecule type" value="Genomic_DNA"/>
</dbReference>
<name>T1CSM3_9PORP</name>
<accession>T1CSM3</accession>
<gene>
    <name evidence="1" type="ORF">PORCRE_1885</name>
</gene>
<evidence type="ECO:0000313" key="2">
    <source>
        <dbReference type="Proteomes" id="UP000018031"/>
    </source>
</evidence>